<evidence type="ECO:0000313" key="2">
    <source>
        <dbReference type="Proteomes" id="UP001152795"/>
    </source>
</evidence>
<dbReference type="PROSITE" id="PS51999">
    <property type="entry name" value="ZF_GRF"/>
    <property type="match status" value="2"/>
</dbReference>
<keyword evidence="2" id="KW-1185">Reference proteome</keyword>
<keyword evidence="1" id="KW-0695">RNA-directed DNA polymerase</keyword>
<dbReference type="AlphaFoldDB" id="A0A7D9E375"/>
<protein>
    <submittedName>
        <fullName evidence="1">RNA-directed DNA polymerase from mobile element jockey-like</fullName>
    </submittedName>
</protein>
<dbReference type="EMBL" id="CACRXK020003477">
    <property type="protein sequence ID" value="CAB3998951.1"/>
    <property type="molecule type" value="Genomic_DNA"/>
</dbReference>
<gene>
    <name evidence="1" type="ORF">PACLA_8A004462</name>
</gene>
<keyword evidence="1" id="KW-0808">Transferase</keyword>
<dbReference type="GO" id="GO:0003964">
    <property type="term" value="F:RNA-directed DNA polymerase activity"/>
    <property type="evidence" value="ECO:0007669"/>
    <property type="project" value="UniProtKB-KW"/>
</dbReference>
<dbReference type="Proteomes" id="UP001152795">
    <property type="component" value="Unassembled WGS sequence"/>
</dbReference>
<name>A0A7D9E375_PARCT</name>
<keyword evidence="1" id="KW-0548">Nucleotidyltransferase</keyword>
<organism evidence="1 2">
    <name type="scientific">Paramuricea clavata</name>
    <name type="common">Red gorgonian</name>
    <name type="synonym">Violescent sea-whip</name>
    <dbReference type="NCBI Taxonomy" id="317549"/>
    <lineage>
        <taxon>Eukaryota</taxon>
        <taxon>Metazoa</taxon>
        <taxon>Cnidaria</taxon>
        <taxon>Anthozoa</taxon>
        <taxon>Octocorallia</taxon>
        <taxon>Malacalcyonacea</taxon>
        <taxon>Plexauridae</taxon>
        <taxon>Paramuricea</taxon>
    </lineage>
</organism>
<dbReference type="OrthoDB" id="5962743at2759"/>
<proteinExistence type="predicted"/>
<dbReference type="InterPro" id="IPR010666">
    <property type="entry name" value="Znf_GRF"/>
</dbReference>
<evidence type="ECO:0000313" key="1">
    <source>
        <dbReference type="EMBL" id="CAB3998951.1"/>
    </source>
</evidence>
<reference evidence="1" key="1">
    <citation type="submission" date="2020-04" db="EMBL/GenBank/DDBJ databases">
        <authorList>
            <person name="Alioto T."/>
            <person name="Alioto T."/>
            <person name="Gomez Garrido J."/>
        </authorList>
    </citation>
    <scope>NUCLEOTIDE SEQUENCE</scope>
    <source>
        <strain evidence="1">A484AB</strain>
    </source>
</reference>
<sequence length="403" mass="46652">MIILKKGRSEDCVSPIYGFERHSSLEILGVTFEMTSRFEKCIKKKLVKANKCLLVIRKLRNEEYSQDELDLLFRSLVLSQLTYGLSVIAASPPELTTIQNFLTRCYKRRYTSEQIDINILLEQTDRKLFEKLCKQNNHPLREICPKIKEYTVKLRTQEAQWPNISTERFKNSFINSMTSCHACLASPIVSLLTKPIPREELDGLTWVTLKNKPALETKHQQGISNVGFSSDKDENCYMYTRAVAAFRASGSIHPVCSTHQKFAKLCVVKDTMKDNYGRPFFVCSERKNPCKFWQWGDVFEGPRPLCQHGMVCCERKVKKDGPNQNRLFYCCPKDDCCGFFEWKQQGPRVTNTGIVLFSNPLQYQYMIEETGETFNSSKSNTKEAYDEFRRFGLTSELDKIDLL</sequence>
<accession>A0A7D9E375</accession>
<comment type="caution">
    <text evidence="1">The sequence shown here is derived from an EMBL/GenBank/DDBJ whole genome shotgun (WGS) entry which is preliminary data.</text>
</comment>
<dbReference type="Pfam" id="PF06839">
    <property type="entry name" value="Zn_ribbon_GRF"/>
    <property type="match status" value="2"/>
</dbReference>
<dbReference type="GO" id="GO:0008270">
    <property type="term" value="F:zinc ion binding"/>
    <property type="evidence" value="ECO:0007669"/>
    <property type="project" value="InterPro"/>
</dbReference>